<dbReference type="STRING" id="6290.A0A0N4WD88"/>
<reference evidence="3" key="1">
    <citation type="submission" date="2017-02" db="UniProtKB">
        <authorList>
            <consortium name="WormBaseParasite"/>
        </authorList>
    </citation>
    <scope>IDENTIFICATION</scope>
</reference>
<sequence>MSDDSDLEWFLPPTAVNKESKGFQSGEIDHKDIMSKNMASMFLCRDLSDVTFMVEEEEFPAHKAMFLGGLKENNDDKVVLKETSGFAFRALLW</sequence>
<dbReference type="GO" id="GO:0005737">
    <property type="term" value="C:cytoplasm"/>
    <property type="evidence" value="ECO:0007669"/>
    <property type="project" value="TreeGrafter"/>
</dbReference>
<proteinExistence type="predicted"/>
<evidence type="ECO:0000313" key="2">
    <source>
        <dbReference type="Proteomes" id="UP000268014"/>
    </source>
</evidence>
<evidence type="ECO:0000313" key="3">
    <source>
        <dbReference type="WBParaSite" id="HPLM_0000853001-mRNA-1"/>
    </source>
</evidence>
<dbReference type="InterPro" id="IPR011333">
    <property type="entry name" value="SKP1/BTB/POZ_sf"/>
</dbReference>
<dbReference type="AlphaFoldDB" id="A0A0N4WD88"/>
<dbReference type="GO" id="GO:0048512">
    <property type="term" value="P:circadian behavior"/>
    <property type="evidence" value="ECO:0007669"/>
    <property type="project" value="TreeGrafter"/>
</dbReference>
<keyword evidence="2" id="KW-1185">Reference proteome</keyword>
<dbReference type="SUPFAM" id="SSF54695">
    <property type="entry name" value="POZ domain"/>
    <property type="match status" value="1"/>
</dbReference>
<evidence type="ECO:0000313" key="1">
    <source>
        <dbReference type="EMBL" id="VDO35101.1"/>
    </source>
</evidence>
<dbReference type="PANTHER" id="PTHR46306">
    <property type="entry name" value="BTB/POZ DOMAIN-CONTAINING PROTEIN 9"/>
    <property type="match status" value="1"/>
</dbReference>
<dbReference type="WBParaSite" id="HPLM_0000853001-mRNA-1">
    <property type="protein sequence ID" value="HPLM_0000853001-mRNA-1"/>
    <property type="gene ID" value="HPLM_0000853001"/>
</dbReference>
<dbReference type="PANTHER" id="PTHR46306:SF1">
    <property type="entry name" value="BTB_POZ DOMAIN-CONTAINING PROTEIN 9"/>
    <property type="match status" value="1"/>
</dbReference>
<accession>A0A0N4WD88</accession>
<name>A0A0N4WD88_HAEPC</name>
<dbReference type="OrthoDB" id="6508661at2759"/>
<dbReference type="GO" id="GO:0008344">
    <property type="term" value="P:adult locomotory behavior"/>
    <property type="evidence" value="ECO:0007669"/>
    <property type="project" value="TreeGrafter"/>
</dbReference>
<dbReference type="Gene3D" id="3.30.710.10">
    <property type="entry name" value="Potassium Channel Kv1.1, Chain A"/>
    <property type="match status" value="1"/>
</dbReference>
<dbReference type="InterPro" id="IPR052407">
    <property type="entry name" value="BTB_POZ_domain_cont_9"/>
</dbReference>
<protein>
    <submittedName>
        <fullName evidence="3">BTB domain-containing protein</fullName>
    </submittedName>
</protein>
<gene>
    <name evidence="1" type="ORF">HPLM_LOCUS8522</name>
</gene>
<dbReference type="EMBL" id="UZAF01016879">
    <property type="protein sequence ID" value="VDO35101.1"/>
    <property type="molecule type" value="Genomic_DNA"/>
</dbReference>
<dbReference type="Proteomes" id="UP000268014">
    <property type="component" value="Unassembled WGS sequence"/>
</dbReference>
<dbReference type="GO" id="GO:0050804">
    <property type="term" value="P:modulation of chemical synaptic transmission"/>
    <property type="evidence" value="ECO:0007669"/>
    <property type="project" value="TreeGrafter"/>
</dbReference>
<reference evidence="1 2" key="2">
    <citation type="submission" date="2018-11" db="EMBL/GenBank/DDBJ databases">
        <authorList>
            <consortium name="Pathogen Informatics"/>
        </authorList>
    </citation>
    <scope>NUCLEOTIDE SEQUENCE [LARGE SCALE GENOMIC DNA]</scope>
    <source>
        <strain evidence="1 2">MHpl1</strain>
    </source>
</reference>
<organism evidence="3">
    <name type="scientific">Haemonchus placei</name>
    <name type="common">Barber's pole worm</name>
    <dbReference type="NCBI Taxonomy" id="6290"/>
    <lineage>
        <taxon>Eukaryota</taxon>
        <taxon>Metazoa</taxon>
        <taxon>Ecdysozoa</taxon>
        <taxon>Nematoda</taxon>
        <taxon>Chromadorea</taxon>
        <taxon>Rhabditida</taxon>
        <taxon>Rhabditina</taxon>
        <taxon>Rhabditomorpha</taxon>
        <taxon>Strongyloidea</taxon>
        <taxon>Trichostrongylidae</taxon>
        <taxon>Haemonchus</taxon>
    </lineage>
</organism>